<evidence type="ECO:0000256" key="1">
    <source>
        <dbReference type="SAM" id="MobiDB-lite"/>
    </source>
</evidence>
<dbReference type="Proteomes" id="UP000590412">
    <property type="component" value="Unassembled WGS sequence"/>
</dbReference>
<comment type="caution">
    <text evidence="2">The sequence shown here is derived from an EMBL/GenBank/DDBJ whole genome shotgun (WGS) entry which is preliminary data.</text>
</comment>
<accession>A0A8X7NII0</accession>
<dbReference type="EMBL" id="JABWAB010000005">
    <property type="protein sequence ID" value="KAF6051048.1"/>
    <property type="molecule type" value="Genomic_DNA"/>
</dbReference>
<feature type="compositionally biased region" description="Acidic residues" evidence="1">
    <location>
        <begin position="59"/>
        <end position="71"/>
    </location>
</feature>
<organism evidence="2 3">
    <name type="scientific">Candida parapsilosis</name>
    <name type="common">Yeast</name>
    <dbReference type="NCBI Taxonomy" id="5480"/>
    <lineage>
        <taxon>Eukaryota</taxon>
        <taxon>Fungi</taxon>
        <taxon>Dikarya</taxon>
        <taxon>Ascomycota</taxon>
        <taxon>Saccharomycotina</taxon>
        <taxon>Pichiomycetes</taxon>
        <taxon>Debaryomycetaceae</taxon>
        <taxon>Candida/Lodderomyces clade</taxon>
        <taxon>Candida</taxon>
    </lineage>
</organism>
<protein>
    <submittedName>
        <fullName evidence="2">Uncharacterized protein</fullName>
    </submittedName>
</protein>
<gene>
    <name evidence="2" type="ORF">FOB60_003716</name>
</gene>
<evidence type="ECO:0000313" key="3">
    <source>
        <dbReference type="Proteomes" id="UP000590412"/>
    </source>
</evidence>
<dbReference type="AlphaFoldDB" id="A0A8X7NII0"/>
<feature type="region of interest" description="Disordered" evidence="1">
    <location>
        <begin position="52"/>
        <end position="74"/>
    </location>
</feature>
<name>A0A8X7NII0_CANPA</name>
<proteinExistence type="predicted"/>
<sequence length="336" mass="39504">MKGKTVSKFPFCTCDNKWLFDSTSLIKYGLNLTIQFASINLSDFDSTSASRRKRRQSVEDSDCDSDNESIMDYEHEPPSPILVPVEAPKSSIRRCSFTKEDRDVSALHICYNKIESVIDEFFPMANDRNYITIKNFVCNCMLQQELDIKEFLKRIVNHKYRSELADIIRTIFIEKFEEVKLESLIDYYNNFLNLTGSIESLDNPQFYDQYYRIWKFKAEDYLTYHEEYFFAYFNNGGKAPVHTEHILLQNGFLTNYARFRSYFAYDVLSYADDGEDISEPVNALPEYISQTSLDIPSMVLDSKPKRLRFNEEVDLISINRHLPVDHVLYEKLSKRL</sequence>
<reference evidence="2" key="1">
    <citation type="submission" date="2020-03" db="EMBL/GenBank/DDBJ databases">
        <title>FDA dAtabase for Regulatory Grade micrObial Sequences (FDA-ARGOS): Supporting development and validation of Infectious Disease Dx tests.</title>
        <authorList>
            <person name="Campos J."/>
            <person name="Goldberg B."/>
            <person name="Tallon L."/>
            <person name="Sadzewicz L."/>
            <person name="Vavikolanu K."/>
            <person name="Mehta A."/>
            <person name="Aluvathingal J."/>
            <person name="Nadendla S."/>
            <person name="Nandy P."/>
            <person name="Geyer C."/>
            <person name="Yan Y."/>
            <person name="Sichtig H."/>
        </authorList>
    </citation>
    <scope>NUCLEOTIDE SEQUENCE [LARGE SCALE GENOMIC DNA]</scope>
    <source>
        <strain evidence="2">FDAARGOS_652</strain>
    </source>
</reference>
<evidence type="ECO:0000313" key="2">
    <source>
        <dbReference type="EMBL" id="KAF6051048.1"/>
    </source>
</evidence>